<sequence length="296" mass="32069">MAKVFYTLAVLLISVSLGSAKDLKRSKRQLQVYYMCNGGVSQYPCNSNNNCNNYNNCNFNNYGNQVILPNSFYNPGMNCNSNCNNFNCNQYSGSWLNGQYVAYSMGSNVYSPCASSCCSNNNNNYNPYMSINNNNGNYNPYNSLPINGNLPVRVLTVGDFKFFGFQTNTNTGTNTNVNQYLPYGSQQFTGTYQNGQFFCGATEPSGGVCRNNGVCPSGHSCVAGNVCCRCPVGSSAGNCNVKSDCAAGYECMSTGYCCPSQLKPGTELQTCLNGLCPQPGYTCGVGDLCYPDSYFL</sequence>
<dbReference type="OMA" id="MNCNSNC"/>
<feature type="signal peptide" evidence="1">
    <location>
        <begin position="1"/>
        <end position="20"/>
    </location>
</feature>
<dbReference type="InParanoid" id="E3MQT4"/>
<dbReference type="AlphaFoldDB" id="E3MQT4"/>
<dbReference type="EMBL" id="DS268467">
    <property type="protein sequence ID" value="EFP07087.1"/>
    <property type="molecule type" value="Genomic_DNA"/>
</dbReference>
<name>E3MQT4_CAERE</name>
<accession>E3MQT4</accession>
<gene>
    <name evidence="2" type="ORF">CRE_12839</name>
</gene>
<dbReference type="PANTHER" id="PTHR34150:SF6">
    <property type="entry name" value="PROTEIN CBG09626"/>
    <property type="match status" value="1"/>
</dbReference>
<dbReference type="Proteomes" id="UP000008281">
    <property type="component" value="Unassembled WGS sequence"/>
</dbReference>
<dbReference type="FunCoup" id="E3MQT4">
    <property type="interactions" value="1827"/>
</dbReference>
<organism evidence="3">
    <name type="scientific">Caenorhabditis remanei</name>
    <name type="common">Caenorhabditis vulgaris</name>
    <dbReference type="NCBI Taxonomy" id="31234"/>
    <lineage>
        <taxon>Eukaryota</taxon>
        <taxon>Metazoa</taxon>
        <taxon>Ecdysozoa</taxon>
        <taxon>Nematoda</taxon>
        <taxon>Chromadorea</taxon>
        <taxon>Rhabditida</taxon>
        <taxon>Rhabditina</taxon>
        <taxon>Rhabditomorpha</taxon>
        <taxon>Rhabditoidea</taxon>
        <taxon>Rhabditidae</taxon>
        <taxon>Peloderinae</taxon>
        <taxon>Caenorhabditis</taxon>
    </lineage>
</organism>
<dbReference type="OrthoDB" id="5844119at2759"/>
<reference evidence="2" key="1">
    <citation type="submission" date="2007-07" db="EMBL/GenBank/DDBJ databases">
        <title>PCAP assembly of the Caenorhabditis remanei genome.</title>
        <authorList>
            <consortium name="The Caenorhabditis remanei Sequencing Consortium"/>
            <person name="Wilson R.K."/>
        </authorList>
    </citation>
    <scope>NUCLEOTIDE SEQUENCE [LARGE SCALE GENOMIC DNA]</scope>
    <source>
        <strain evidence="2">PB4641</strain>
    </source>
</reference>
<feature type="chain" id="PRO_5003177476" evidence="1">
    <location>
        <begin position="21"/>
        <end position="296"/>
    </location>
</feature>
<dbReference type="HOGENOM" id="CLU_973980_0_0_1"/>
<keyword evidence="1" id="KW-0732">Signal</keyword>
<dbReference type="InterPro" id="IPR006150">
    <property type="entry name" value="Cys_repeat_1"/>
</dbReference>
<protein>
    <submittedName>
        <fullName evidence="2">Uncharacterized protein</fullName>
    </submittedName>
</protein>
<proteinExistence type="predicted"/>
<dbReference type="SMART" id="SM00289">
    <property type="entry name" value="WR1"/>
    <property type="match status" value="2"/>
</dbReference>
<evidence type="ECO:0000256" key="1">
    <source>
        <dbReference type="SAM" id="SignalP"/>
    </source>
</evidence>
<keyword evidence="3" id="KW-1185">Reference proteome</keyword>
<evidence type="ECO:0000313" key="3">
    <source>
        <dbReference type="Proteomes" id="UP000008281"/>
    </source>
</evidence>
<dbReference type="PANTHER" id="PTHR34150">
    <property type="entry name" value="PROTEIN CBG08832-RELATED"/>
    <property type="match status" value="1"/>
</dbReference>
<evidence type="ECO:0000313" key="2">
    <source>
        <dbReference type="EMBL" id="EFP07087.1"/>
    </source>
</evidence>
<dbReference type="eggNOG" id="KOG4735">
    <property type="taxonomic scope" value="Eukaryota"/>
</dbReference>